<comment type="caution">
    <text evidence="3">The sequence shown here is derived from an EMBL/GenBank/DDBJ whole genome shotgun (WGS) entry which is preliminary data.</text>
</comment>
<protein>
    <submittedName>
        <fullName evidence="3">Uncharacterized protein</fullName>
    </submittedName>
</protein>
<keyword evidence="4" id="KW-1185">Reference proteome</keyword>
<dbReference type="AlphaFoldDB" id="A0A917Y3H3"/>
<reference evidence="3 4" key="1">
    <citation type="journal article" date="2014" name="Int. J. Syst. Evol. Microbiol.">
        <title>Complete genome sequence of Corynebacterium casei LMG S-19264T (=DSM 44701T), isolated from a smear-ripened cheese.</title>
        <authorList>
            <consortium name="US DOE Joint Genome Institute (JGI-PGF)"/>
            <person name="Walter F."/>
            <person name="Albersmeier A."/>
            <person name="Kalinowski J."/>
            <person name="Ruckert C."/>
        </authorList>
    </citation>
    <scope>NUCLEOTIDE SEQUENCE [LARGE SCALE GENOMIC DNA]</scope>
    <source>
        <strain evidence="3 4">CGMCC 4.7111</strain>
    </source>
</reference>
<feature type="coiled-coil region" evidence="1">
    <location>
        <begin position="269"/>
        <end position="303"/>
    </location>
</feature>
<evidence type="ECO:0000256" key="1">
    <source>
        <dbReference type="SAM" id="Coils"/>
    </source>
</evidence>
<proteinExistence type="predicted"/>
<evidence type="ECO:0000313" key="4">
    <source>
        <dbReference type="Proteomes" id="UP000600365"/>
    </source>
</evidence>
<feature type="region of interest" description="Disordered" evidence="2">
    <location>
        <begin position="438"/>
        <end position="480"/>
    </location>
</feature>
<dbReference type="EMBL" id="BMMM01000006">
    <property type="protein sequence ID" value="GGN65722.1"/>
    <property type="molecule type" value="Genomic_DNA"/>
</dbReference>
<feature type="compositionally biased region" description="Basic residues" evidence="2">
    <location>
        <begin position="468"/>
        <end position="480"/>
    </location>
</feature>
<organism evidence="3 4">
    <name type="scientific">Streptomyces albiflavescens</name>
    <dbReference type="NCBI Taxonomy" id="1623582"/>
    <lineage>
        <taxon>Bacteria</taxon>
        <taxon>Bacillati</taxon>
        <taxon>Actinomycetota</taxon>
        <taxon>Actinomycetes</taxon>
        <taxon>Kitasatosporales</taxon>
        <taxon>Streptomycetaceae</taxon>
        <taxon>Streptomyces</taxon>
    </lineage>
</organism>
<evidence type="ECO:0000256" key="2">
    <source>
        <dbReference type="SAM" id="MobiDB-lite"/>
    </source>
</evidence>
<dbReference type="Proteomes" id="UP000600365">
    <property type="component" value="Unassembled WGS sequence"/>
</dbReference>
<dbReference type="RefSeq" id="WP_189187040.1">
    <property type="nucleotide sequence ID" value="NZ_BMMM01000006.1"/>
</dbReference>
<evidence type="ECO:0000313" key="3">
    <source>
        <dbReference type="EMBL" id="GGN65722.1"/>
    </source>
</evidence>
<gene>
    <name evidence="3" type="ORF">GCM10011579_036460</name>
</gene>
<sequence length="480" mass="52126">MTAGSPDEQQPQGALHRLAREISALRLAAKGPSLRAVEQFIGASDKNELPGTASRTTISEIVRAKRLTTWETLHAVVVALVRMNSAHPSTPEEEQNICSRIEALWRAAKLEATSEPTAGTASAQRFASELRGRVFTPLGGDFDDISVRLRQLPPDSGSDGARGKELTPADLAAIANGTRTPDRREVDLLLDLLARDGRPLSREDRQAFLLGYVDMLRLCAPSLHERFMVDERLDAYRAYTAWLTPQVQAVAAKRDEERRRQKESHRAQQARLTARLKLLEGDAAAARDRLAALTTTLNETRARESAAVQLSTAAAPANAAPAVTDQATIGLPPWTSLAPHALIADFTDPGTQYDSSAWFGGYSAAYDGHPVSYDHAAPYGYDSYGDDSYSGYPDPYASGANAPSYYATDHGTGVQTLPAPASRTRGRRLLITPFPEVQLPVPEVQPPAVPPDPAPAPPPRKSLLSLFRRPRGKHARGRRD</sequence>
<accession>A0A917Y3H3</accession>
<feature type="compositionally biased region" description="Pro residues" evidence="2">
    <location>
        <begin position="443"/>
        <end position="460"/>
    </location>
</feature>
<keyword evidence="1" id="KW-0175">Coiled coil</keyword>
<name>A0A917Y3H3_9ACTN</name>